<dbReference type="EMBL" id="LJSX01000003">
    <property type="protein sequence ID" value="KPQ12217.1"/>
    <property type="molecule type" value="Genomic_DNA"/>
</dbReference>
<dbReference type="STRING" id="1653334.GA0071312_0549"/>
<evidence type="ECO:0000256" key="4">
    <source>
        <dbReference type="ARBA" id="ARBA00022833"/>
    </source>
</evidence>
<dbReference type="EMBL" id="FMBM01000001">
    <property type="protein sequence ID" value="SCC78890.1"/>
    <property type="molecule type" value="Genomic_DNA"/>
</dbReference>
<proteinExistence type="inferred from homology"/>
<evidence type="ECO:0000313" key="8">
    <source>
        <dbReference type="Proteomes" id="UP000050497"/>
    </source>
</evidence>
<keyword evidence="4" id="KW-0862">Zinc</keyword>
<evidence type="ECO:0000313" key="9">
    <source>
        <dbReference type="Proteomes" id="UP000182800"/>
    </source>
</evidence>
<sequence length="331" mass="35201">MTGNPDASAALTAHALYYVAKRQAVLQETPLPSPAQSEARVKTLWSGISRGTERLVFEGNVPHDESERMRAPFQEGDFPFPVKYGYCAVGEVEDGPAEWRGRQVFCLHPHQTRFNAPLAMLAPLPEGLPARRAVLAANMETALNGIWDSGVGPGARVMVVGGGVVGLMLCAILSRMPGVETVLVDIDPQRAALAAHFGIGFSKPLDAPDEMDVVFHASGVPAGLSCALACAGTEARIVEMSWYGSQTVPAPLGLAFHSRRLSLISSQVGSVAPAYRARWSHARRLAKALEMLADDRLDALITGEIAFADLPQALPDLLAPGAAGLCTAIRY</sequence>
<protein>
    <submittedName>
        <fullName evidence="7">Threonine dehydrogenase</fullName>
    </submittedName>
    <submittedName>
        <fullName evidence="6">Zn-dependent dehydrogenase</fullName>
    </submittedName>
</protein>
<reference evidence="7 9" key="2">
    <citation type="submission" date="2016-08" db="EMBL/GenBank/DDBJ databases">
        <authorList>
            <person name="Varghese N."/>
            <person name="Submissions Spin"/>
        </authorList>
    </citation>
    <scope>NUCLEOTIDE SEQUENCE [LARGE SCALE GENOMIC DNA]</scope>
    <source>
        <strain evidence="7 9">HL-109</strain>
    </source>
</reference>
<name>A0A0P7XAF3_9HYPH</name>
<evidence type="ECO:0000256" key="5">
    <source>
        <dbReference type="ARBA" id="ARBA00023002"/>
    </source>
</evidence>
<dbReference type="PANTHER" id="PTHR43350">
    <property type="entry name" value="NAD-DEPENDENT ALCOHOL DEHYDROGENASE"/>
    <property type="match status" value="1"/>
</dbReference>
<evidence type="ECO:0000256" key="3">
    <source>
        <dbReference type="ARBA" id="ARBA00022723"/>
    </source>
</evidence>
<gene>
    <name evidence="7" type="ORF">GA0071312_0549</name>
    <name evidence="6" type="ORF">HLUCCO17_03365</name>
</gene>
<keyword evidence="5" id="KW-0560">Oxidoreductase</keyword>
<dbReference type="InterPro" id="IPR036291">
    <property type="entry name" value="NAD(P)-bd_dom_sf"/>
</dbReference>
<dbReference type="GO" id="GO:0016491">
    <property type="term" value="F:oxidoreductase activity"/>
    <property type="evidence" value="ECO:0007669"/>
    <property type="project" value="UniProtKB-KW"/>
</dbReference>
<dbReference type="SUPFAM" id="SSF51735">
    <property type="entry name" value="NAD(P)-binding Rossmann-fold domains"/>
    <property type="match status" value="1"/>
</dbReference>
<comment type="similarity">
    <text evidence="2">Belongs to the zinc-containing alcohol dehydrogenase family.</text>
</comment>
<dbReference type="RefSeq" id="WP_074443514.1">
    <property type="nucleotide sequence ID" value="NZ_FMBM01000001.1"/>
</dbReference>
<evidence type="ECO:0000256" key="1">
    <source>
        <dbReference type="ARBA" id="ARBA00001947"/>
    </source>
</evidence>
<dbReference type="PATRIC" id="fig|1653334.4.peg.3276"/>
<organism evidence="6 8">
    <name type="scientific">Saliniramus fredricksonii</name>
    <dbReference type="NCBI Taxonomy" id="1653334"/>
    <lineage>
        <taxon>Bacteria</taxon>
        <taxon>Pseudomonadati</taxon>
        <taxon>Pseudomonadota</taxon>
        <taxon>Alphaproteobacteria</taxon>
        <taxon>Hyphomicrobiales</taxon>
        <taxon>Salinarimonadaceae</taxon>
        <taxon>Saliniramus</taxon>
    </lineage>
</organism>
<keyword evidence="3" id="KW-0479">Metal-binding</keyword>
<dbReference type="Proteomes" id="UP000050497">
    <property type="component" value="Unassembled WGS sequence"/>
</dbReference>
<dbReference type="PANTHER" id="PTHR43350:SF19">
    <property type="entry name" value="D-GULOSIDE 3-DEHYDROGENASE"/>
    <property type="match status" value="1"/>
</dbReference>
<dbReference type="SUPFAM" id="SSF50129">
    <property type="entry name" value="GroES-like"/>
    <property type="match status" value="1"/>
</dbReference>
<dbReference type="CDD" id="cd08255">
    <property type="entry name" value="2-desacetyl-2-hydroxyethyl_bacteriochlorophyllide_like"/>
    <property type="match status" value="1"/>
</dbReference>
<dbReference type="Gene3D" id="3.40.50.720">
    <property type="entry name" value="NAD(P)-binding Rossmann-like Domain"/>
    <property type="match status" value="1"/>
</dbReference>
<dbReference type="OrthoDB" id="9806940at2"/>
<dbReference type="Proteomes" id="UP000182800">
    <property type="component" value="Unassembled WGS sequence"/>
</dbReference>
<reference evidence="6 8" key="1">
    <citation type="submission" date="2015-09" db="EMBL/GenBank/DDBJ databases">
        <title>Identification and resolution of microdiversity through metagenomic sequencing of parallel consortia.</title>
        <authorList>
            <person name="Nelson W.C."/>
            <person name="Romine M.F."/>
            <person name="Lindemann S.R."/>
        </authorList>
    </citation>
    <scope>NUCLEOTIDE SEQUENCE [LARGE SCALE GENOMIC DNA]</scope>
    <source>
        <strain evidence="6">HL-109</strain>
    </source>
</reference>
<dbReference type="AlphaFoldDB" id="A0A0P7XAF3"/>
<accession>A0A0P7XAF3</accession>
<comment type="caution">
    <text evidence="6">The sequence shown here is derived from an EMBL/GenBank/DDBJ whole genome shotgun (WGS) entry which is preliminary data.</text>
</comment>
<dbReference type="GO" id="GO:0046872">
    <property type="term" value="F:metal ion binding"/>
    <property type="evidence" value="ECO:0007669"/>
    <property type="project" value="UniProtKB-KW"/>
</dbReference>
<keyword evidence="9" id="KW-1185">Reference proteome</keyword>
<comment type="cofactor">
    <cofactor evidence="1">
        <name>Zn(2+)</name>
        <dbReference type="ChEBI" id="CHEBI:29105"/>
    </cofactor>
</comment>
<evidence type="ECO:0000313" key="7">
    <source>
        <dbReference type="EMBL" id="SCC78890.1"/>
    </source>
</evidence>
<evidence type="ECO:0000256" key="2">
    <source>
        <dbReference type="ARBA" id="ARBA00008072"/>
    </source>
</evidence>
<dbReference type="Gene3D" id="3.90.180.10">
    <property type="entry name" value="Medium-chain alcohol dehydrogenases, catalytic domain"/>
    <property type="match status" value="2"/>
</dbReference>
<evidence type="ECO:0000313" key="6">
    <source>
        <dbReference type="EMBL" id="KPQ12217.1"/>
    </source>
</evidence>
<dbReference type="InterPro" id="IPR011032">
    <property type="entry name" value="GroES-like_sf"/>
</dbReference>